<dbReference type="OrthoDB" id="1634137at2"/>
<keyword evidence="1" id="KW-1133">Transmembrane helix</keyword>
<comment type="caution">
    <text evidence="2">The sequence shown here is derived from an EMBL/GenBank/DDBJ whole genome shotgun (WGS) entry which is preliminary data.</text>
</comment>
<evidence type="ECO:0000313" key="2">
    <source>
        <dbReference type="EMBL" id="KYO66735.1"/>
    </source>
</evidence>
<reference evidence="2 3" key="1">
    <citation type="submission" date="2015-12" db="EMBL/GenBank/DDBJ databases">
        <title>Draft genome of Thermovenabulum gondwanense isolated from a red thermophilic microbial mat colonisisng an outflow channel of a bore well.</title>
        <authorList>
            <person name="Patel B.K."/>
        </authorList>
    </citation>
    <scope>NUCLEOTIDE SEQUENCE [LARGE SCALE GENOMIC DNA]</scope>
    <source>
        <strain evidence="2 3">R270</strain>
    </source>
</reference>
<gene>
    <name evidence="2" type="ORF">ATZ99_09800</name>
</gene>
<keyword evidence="3" id="KW-1185">Reference proteome</keyword>
<keyword evidence="1" id="KW-0472">Membrane</keyword>
<dbReference type="PATRIC" id="fig|520767.4.peg.1078"/>
<name>A0A161PXQ7_9FIRM</name>
<organism evidence="2 3">
    <name type="scientific">Thermovenabulum gondwanense</name>
    <dbReference type="NCBI Taxonomy" id="520767"/>
    <lineage>
        <taxon>Bacteria</taxon>
        <taxon>Bacillati</taxon>
        <taxon>Bacillota</taxon>
        <taxon>Clostridia</taxon>
        <taxon>Thermosediminibacterales</taxon>
        <taxon>Thermosediminibacteraceae</taxon>
        <taxon>Thermovenabulum</taxon>
    </lineage>
</organism>
<evidence type="ECO:0000313" key="3">
    <source>
        <dbReference type="Proteomes" id="UP000075737"/>
    </source>
</evidence>
<dbReference type="EMBL" id="LOHZ01000025">
    <property type="protein sequence ID" value="KYO66735.1"/>
    <property type="molecule type" value="Genomic_DNA"/>
</dbReference>
<evidence type="ECO:0000256" key="1">
    <source>
        <dbReference type="SAM" id="Phobius"/>
    </source>
</evidence>
<dbReference type="Pfam" id="PF18910">
    <property type="entry name" value="DUF5665"/>
    <property type="match status" value="1"/>
</dbReference>
<protein>
    <submittedName>
        <fullName evidence="2">Uncharacterized protein</fullName>
    </submittedName>
</protein>
<keyword evidence="1" id="KW-0812">Transmembrane</keyword>
<dbReference type="AlphaFoldDB" id="A0A161PXQ7"/>
<sequence>MLNDDNVNALFNKIIEKMEELSVRIEKLNLTEYLELYRNPSRLLYLNFLAGVARGFGMAIGFTLLGALVIYVLQKMVILKLPVIGDFIADIIKIVQNELSTK</sequence>
<dbReference type="STRING" id="520767.ATZ99_09800"/>
<proteinExistence type="predicted"/>
<feature type="transmembrane region" description="Helical" evidence="1">
    <location>
        <begin position="44"/>
        <end position="73"/>
    </location>
</feature>
<dbReference type="Proteomes" id="UP000075737">
    <property type="component" value="Unassembled WGS sequence"/>
</dbReference>
<dbReference type="InterPro" id="IPR043723">
    <property type="entry name" value="DUF5665"/>
</dbReference>
<accession>A0A161PXQ7</accession>